<feature type="transmembrane region" description="Helical" evidence="9">
    <location>
        <begin position="108"/>
        <end position="132"/>
    </location>
</feature>
<evidence type="ECO:0000256" key="7">
    <source>
        <dbReference type="ARBA" id="ARBA00024979"/>
    </source>
</evidence>
<evidence type="ECO:0000256" key="9">
    <source>
        <dbReference type="SAM" id="Phobius"/>
    </source>
</evidence>
<proteinExistence type="inferred from homology"/>
<protein>
    <recommendedName>
        <fullName evidence="3">Nuclear rim protein 1</fullName>
    </recommendedName>
</protein>
<organism evidence="10 11">
    <name type="scientific">[Candida] railenensis</name>
    <dbReference type="NCBI Taxonomy" id="45579"/>
    <lineage>
        <taxon>Eukaryota</taxon>
        <taxon>Fungi</taxon>
        <taxon>Dikarya</taxon>
        <taxon>Ascomycota</taxon>
        <taxon>Saccharomycotina</taxon>
        <taxon>Pichiomycetes</taxon>
        <taxon>Debaryomycetaceae</taxon>
        <taxon>Kurtzmaniella</taxon>
    </lineage>
</organism>
<reference evidence="10" key="1">
    <citation type="submission" date="2022-03" db="EMBL/GenBank/DDBJ databases">
        <authorList>
            <person name="Legras J.-L."/>
            <person name="Devillers H."/>
            <person name="Grondin C."/>
        </authorList>
    </citation>
    <scope>NUCLEOTIDE SEQUENCE</scope>
    <source>
        <strain evidence="10">CLIB 1423</strain>
    </source>
</reference>
<feature type="transmembrane region" description="Helical" evidence="9">
    <location>
        <begin position="239"/>
        <end position="257"/>
    </location>
</feature>
<dbReference type="AlphaFoldDB" id="A0A9P0QRZ8"/>
<evidence type="ECO:0000256" key="8">
    <source>
        <dbReference type="SAM" id="MobiDB-lite"/>
    </source>
</evidence>
<evidence type="ECO:0000256" key="2">
    <source>
        <dbReference type="ARBA" id="ARBA00007900"/>
    </source>
</evidence>
<dbReference type="GO" id="GO:0007096">
    <property type="term" value="P:regulation of exit from mitosis"/>
    <property type="evidence" value="ECO:0007669"/>
    <property type="project" value="TreeGrafter"/>
</dbReference>
<keyword evidence="4 9" id="KW-0812">Transmembrane</keyword>
<dbReference type="PANTHER" id="PTHR28293:SF1">
    <property type="entry name" value="NUCLEAR RIM PROTEIN 1"/>
    <property type="match status" value="1"/>
</dbReference>
<comment type="similarity">
    <text evidence="2">Belongs to the NUR1 family.</text>
</comment>
<keyword evidence="5 9" id="KW-1133">Transmembrane helix</keyword>
<feature type="compositionally biased region" description="Acidic residues" evidence="8">
    <location>
        <begin position="196"/>
        <end position="207"/>
    </location>
</feature>
<evidence type="ECO:0000256" key="1">
    <source>
        <dbReference type="ARBA" id="ARBA00004232"/>
    </source>
</evidence>
<comment type="subcellular location">
    <subcellularLocation>
        <location evidence="1">Nucleus membrane</location>
        <topology evidence="1">Multi-pass membrane protein</topology>
    </subcellularLocation>
</comment>
<feature type="compositionally biased region" description="Low complexity" evidence="8">
    <location>
        <begin position="496"/>
        <end position="511"/>
    </location>
</feature>
<keyword evidence="6 9" id="KW-0472">Membrane</keyword>
<keyword evidence="11" id="KW-1185">Reference proteome</keyword>
<dbReference type="InterPro" id="IPR018819">
    <property type="entry name" value="Nur1/Mug154"/>
</dbReference>
<feature type="compositionally biased region" description="Low complexity" evidence="8">
    <location>
        <begin position="375"/>
        <end position="389"/>
    </location>
</feature>
<dbReference type="GO" id="GO:0031965">
    <property type="term" value="C:nuclear membrane"/>
    <property type="evidence" value="ECO:0007669"/>
    <property type="project" value="UniProtKB-SubCell"/>
</dbReference>
<evidence type="ECO:0000313" key="11">
    <source>
        <dbReference type="Proteomes" id="UP000837801"/>
    </source>
</evidence>
<dbReference type="GO" id="GO:0043007">
    <property type="term" value="P:maintenance of rDNA"/>
    <property type="evidence" value="ECO:0007669"/>
    <property type="project" value="TreeGrafter"/>
</dbReference>
<feature type="compositionally biased region" description="Polar residues" evidence="8">
    <location>
        <begin position="481"/>
        <end position="491"/>
    </location>
</feature>
<feature type="transmembrane region" description="Helical" evidence="9">
    <location>
        <begin position="48"/>
        <end position="66"/>
    </location>
</feature>
<feature type="compositionally biased region" description="Basic and acidic residues" evidence="8">
    <location>
        <begin position="512"/>
        <end position="522"/>
    </location>
</feature>
<dbReference type="PANTHER" id="PTHR28293">
    <property type="entry name" value="NUCLEAR RIM PROTEIN 1"/>
    <property type="match status" value="1"/>
</dbReference>
<feature type="compositionally biased region" description="Polar residues" evidence="8">
    <location>
        <begin position="390"/>
        <end position="408"/>
    </location>
</feature>
<comment type="caution">
    <text evidence="10">The sequence shown here is derived from an EMBL/GenBank/DDBJ whole genome shotgun (WGS) entry which is preliminary data.</text>
</comment>
<evidence type="ECO:0000256" key="6">
    <source>
        <dbReference type="ARBA" id="ARBA00023136"/>
    </source>
</evidence>
<feature type="region of interest" description="Disordered" evidence="8">
    <location>
        <begin position="375"/>
        <end position="557"/>
    </location>
</feature>
<name>A0A9P0QRZ8_9ASCO</name>
<accession>A0A9P0QRZ8</accession>
<evidence type="ECO:0000256" key="5">
    <source>
        <dbReference type="ARBA" id="ARBA00022989"/>
    </source>
</evidence>
<gene>
    <name evidence="10" type="ORF">CLIB1423_13S00980</name>
</gene>
<dbReference type="OrthoDB" id="3363151at2759"/>
<feature type="transmembrane region" description="Helical" evidence="9">
    <location>
        <begin position="263"/>
        <end position="287"/>
    </location>
</feature>
<dbReference type="Pfam" id="PF10332">
    <property type="entry name" value="DUF2418"/>
    <property type="match status" value="1"/>
</dbReference>
<sequence>MKRSRPIIRKESLWSRLQTYPFDFFLYVNETVSSTPWDDYAETIGIPAGYSLSALYIIMMKVGGYYRSSNRRRANPLFQTNQFDYERIKSRATDTRSSSLTLSYYSGILQHLLSGLTVVLFVFSVVNAAYLLTSHKNYTLLFSNIDSKPKTSSAHKITLTNDDTGSTWNKIVKMLYSRASRKHPRSTPATLTASNGEEEDDSEIQYSDSDFDETTMDEINLIEKEIWELSVWTPSKFRLSLGSTFSPLLLTIVYLLVDDLTTWKLLFIGACVSGSLHFLMLKFLCLIQDKQILYQEMFEEYNSKFVKPKMSVLKKDVNIDATFGPDAPSVLTVKTDQKGHLVTAKSKVFITHDIEGKAYNNLSIAQRRKITPRGDVTTTTTVEGAADTTAQPLANSSYILPDSFNTSRHPYQPSQHQHQQQPPLQYSQQQQYQPGVTAPKRQAYSRPLESPFKSPDKRDTYYGQQSSTPYSRQHQVAPHTTGGQRRTQNEYLSYDRSYPNIRSSISSSPSRSRLDSRGRDFQSPKPRPPPARSLSKTPVPLRRSHITSRSPSPTKRF</sequence>
<feature type="region of interest" description="Disordered" evidence="8">
    <location>
        <begin position="179"/>
        <end position="207"/>
    </location>
</feature>
<evidence type="ECO:0000313" key="10">
    <source>
        <dbReference type="EMBL" id="CAH2353882.1"/>
    </source>
</evidence>
<comment type="function">
    <text evidence="7">Member of a perinuclear network that controls recombination at multiple loci to maintain genome stability. Required for rDNA repeat stability.</text>
</comment>
<feature type="compositionally biased region" description="Polar residues" evidence="8">
    <location>
        <begin position="547"/>
        <end position="557"/>
    </location>
</feature>
<dbReference type="EMBL" id="CAKXYY010000013">
    <property type="protein sequence ID" value="CAH2353882.1"/>
    <property type="molecule type" value="Genomic_DNA"/>
</dbReference>
<evidence type="ECO:0000256" key="4">
    <source>
        <dbReference type="ARBA" id="ARBA00022692"/>
    </source>
</evidence>
<feature type="compositionally biased region" description="Polar residues" evidence="8">
    <location>
        <begin position="462"/>
        <end position="474"/>
    </location>
</feature>
<evidence type="ECO:0000256" key="3">
    <source>
        <dbReference type="ARBA" id="ARBA00018310"/>
    </source>
</evidence>
<feature type="compositionally biased region" description="Low complexity" evidence="8">
    <location>
        <begin position="409"/>
        <end position="434"/>
    </location>
</feature>
<dbReference type="Proteomes" id="UP000837801">
    <property type="component" value="Unassembled WGS sequence"/>
</dbReference>